<reference evidence="2" key="1">
    <citation type="submission" date="2018-06" db="EMBL/GenBank/DDBJ databases">
        <authorList>
            <person name="Zhirakovskaya E."/>
        </authorList>
    </citation>
    <scope>NUCLEOTIDE SEQUENCE</scope>
</reference>
<dbReference type="Gene3D" id="3.60.15.10">
    <property type="entry name" value="Ribonuclease Z/Hydroxyacylglutathione hydrolase-like"/>
    <property type="match status" value="1"/>
</dbReference>
<dbReference type="EMBL" id="UOFF01000047">
    <property type="protein sequence ID" value="VAW54022.1"/>
    <property type="molecule type" value="Genomic_DNA"/>
</dbReference>
<dbReference type="SMART" id="SM00849">
    <property type="entry name" value="Lactamase_B"/>
    <property type="match status" value="1"/>
</dbReference>
<name>A0A3B0WSD9_9ZZZZ</name>
<dbReference type="Pfam" id="PF12706">
    <property type="entry name" value="Lactamase_B_2"/>
    <property type="match status" value="1"/>
</dbReference>
<dbReference type="PRINTS" id="PR00388">
    <property type="entry name" value="PDIESTERASE2"/>
</dbReference>
<gene>
    <name evidence="2" type="ORF">MNBD_GAMMA07-1612</name>
</gene>
<dbReference type="InterPro" id="IPR036866">
    <property type="entry name" value="RibonucZ/Hydroxyglut_hydro"/>
</dbReference>
<dbReference type="SUPFAM" id="SSF56281">
    <property type="entry name" value="Metallo-hydrolase/oxidoreductase"/>
    <property type="match status" value="1"/>
</dbReference>
<dbReference type="GO" id="GO:0004115">
    <property type="term" value="F:3',5'-cyclic-AMP phosphodiesterase activity"/>
    <property type="evidence" value="ECO:0007669"/>
    <property type="project" value="InterPro"/>
</dbReference>
<dbReference type="InterPro" id="IPR000396">
    <property type="entry name" value="Pdiesterase2"/>
</dbReference>
<dbReference type="GO" id="GO:0006198">
    <property type="term" value="P:cAMP catabolic process"/>
    <property type="evidence" value="ECO:0007669"/>
    <property type="project" value="InterPro"/>
</dbReference>
<dbReference type="PANTHER" id="PTHR28283">
    <property type="entry name" value="3',5'-CYCLIC-NUCLEOTIDE PHOSPHODIESTERASE 1"/>
    <property type="match status" value="1"/>
</dbReference>
<dbReference type="InterPro" id="IPR001279">
    <property type="entry name" value="Metallo-B-lactamas"/>
</dbReference>
<dbReference type="CDD" id="cd07735">
    <property type="entry name" value="class_II_PDE_MBL-fold"/>
    <property type="match status" value="1"/>
</dbReference>
<protein>
    <submittedName>
        <fullName evidence="2">cAMP phosphodiesterases class-II:Metallo-beta-lactamase superfamily</fullName>
    </submittedName>
</protein>
<feature type="domain" description="Metallo-beta-lactamase" evidence="1">
    <location>
        <begin position="17"/>
        <end position="204"/>
    </location>
</feature>
<dbReference type="AlphaFoldDB" id="A0A3B0WSD9"/>
<evidence type="ECO:0000313" key="2">
    <source>
        <dbReference type="EMBL" id="VAW54022.1"/>
    </source>
</evidence>
<dbReference type="PANTHER" id="PTHR28283:SF1">
    <property type="entry name" value="3',5'-CYCLIC-NUCLEOTIDE PHOSPHODIESTERASE 1"/>
    <property type="match status" value="1"/>
</dbReference>
<accession>A0A3B0WSD9</accession>
<evidence type="ECO:0000259" key="1">
    <source>
        <dbReference type="SMART" id="SM00849"/>
    </source>
</evidence>
<organism evidence="2">
    <name type="scientific">hydrothermal vent metagenome</name>
    <dbReference type="NCBI Taxonomy" id="652676"/>
    <lineage>
        <taxon>unclassified sequences</taxon>
        <taxon>metagenomes</taxon>
        <taxon>ecological metagenomes</taxon>
    </lineage>
</organism>
<dbReference type="GO" id="GO:0047555">
    <property type="term" value="F:3',5'-cyclic-GMP phosphodiesterase activity"/>
    <property type="evidence" value="ECO:0007669"/>
    <property type="project" value="TreeGrafter"/>
</dbReference>
<proteinExistence type="predicted"/>
<sequence length="256" mass="28673">MKLRVLGCSGGVGQGLYTSSYLIDNDILLDAGSGVGNLSLDEMHQLTHIFVTHSHMDHILSIPLLADTLYQTSQTQSLCVYARPETLDAIKKHIFNWQIWPDFTQLPSVESPVLKLIAMNQGDIIEVGDRQIEMVNVNHAVPASAFIVTSYQKVFAYSGDTTTTDDFWQRLNQAPSLDFLVVESAFAEEDIALAKLSKHFCPSLLAQDLEKLIHKPRIGLAHFKPGKEQYIFEQCCEQVKSRHKLCHLACGDIFQI</sequence>
<dbReference type="GO" id="GO:1902660">
    <property type="term" value="P:negative regulation of glucose mediated signaling pathway"/>
    <property type="evidence" value="ECO:0007669"/>
    <property type="project" value="TreeGrafter"/>
</dbReference>